<dbReference type="GO" id="GO:0015937">
    <property type="term" value="P:coenzyme A biosynthetic process"/>
    <property type="evidence" value="ECO:0007669"/>
    <property type="project" value="UniProtKB-KW"/>
</dbReference>
<dbReference type="InterPro" id="IPR013328">
    <property type="entry name" value="6PGD_dom2"/>
</dbReference>
<dbReference type="GO" id="GO:0008677">
    <property type="term" value="F:2-dehydropantoate 2-reductase activity"/>
    <property type="evidence" value="ECO:0007669"/>
    <property type="project" value="UniProtKB-EC"/>
</dbReference>
<dbReference type="SUPFAM" id="SSF51735">
    <property type="entry name" value="NAD(P)-binding Rossmann-fold domains"/>
    <property type="match status" value="1"/>
</dbReference>
<dbReference type="EC" id="1.1.1.169" evidence="3 12"/>
<dbReference type="Proteomes" id="UP001595921">
    <property type="component" value="Unassembled WGS sequence"/>
</dbReference>
<dbReference type="Gene3D" id="1.10.1040.10">
    <property type="entry name" value="N-(1-d-carboxylethyl)-l-norvaline Dehydrogenase, domain 2"/>
    <property type="match status" value="1"/>
</dbReference>
<dbReference type="FunFam" id="1.10.1040.10:FF:000017">
    <property type="entry name" value="2-dehydropantoate 2-reductase"/>
    <property type="match status" value="1"/>
</dbReference>
<dbReference type="AlphaFoldDB" id="A0ABD5PG17"/>
<evidence type="ECO:0000259" key="13">
    <source>
        <dbReference type="Pfam" id="PF02558"/>
    </source>
</evidence>
<dbReference type="InterPro" id="IPR003710">
    <property type="entry name" value="ApbA"/>
</dbReference>
<keyword evidence="16" id="KW-1185">Reference proteome</keyword>
<evidence type="ECO:0000256" key="12">
    <source>
        <dbReference type="RuleBase" id="RU362068"/>
    </source>
</evidence>
<reference evidence="15 16" key="1">
    <citation type="journal article" date="2019" name="Int. J. Syst. Evol. Microbiol.">
        <title>The Global Catalogue of Microorganisms (GCM) 10K type strain sequencing project: providing services to taxonomists for standard genome sequencing and annotation.</title>
        <authorList>
            <consortium name="The Broad Institute Genomics Platform"/>
            <consortium name="The Broad Institute Genome Sequencing Center for Infectious Disease"/>
            <person name="Wu L."/>
            <person name="Ma J."/>
        </authorList>
    </citation>
    <scope>NUCLEOTIDE SEQUENCE [LARGE SCALE GENOMIC DNA]</scope>
    <source>
        <strain evidence="15 16">CGMCC 1.12553</strain>
    </source>
</reference>
<comment type="similarity">
    <text evidence="2 12">Belongs to the ketopantoate reductase family.</text>
</comment>
<evidence type="ECO:0000256" key="10">
    <source>
        <dbReference type="ARBA" id="ARBA00048196"/>
    </source>
</evidence>
<gene>
    <name evidence="15" type="ORF">ACFO0N_18020</name>
</gene>
<proteinExistence type="inferred from homology"/>
<comment type="function">
    <text evidence="12">Catalyzes the NADPH-dependent reduction of ketopantoate into pantoic acid.</text>
</comment>
<dbReference type="NCBIfam" id="TIGR00745">
    <property type="entry name" value="apbA_panE"/>
    <property type="match status" value="1"/>
</dbReference>
<evidence type="ECO:0000313" key="15">
    <source>
        <dbReference type="EMBL" id="MFC4359846.1"/>
    </source>
</evidence>
<protein>
    <recommendedName>
        <fullName evidence="4 12">2-dehydropantoate 2-reductase</fullName>
        <ecNumber evidence="3 12">1.1.1.169</ecNumber>
    </recommendedName>
    <alternativeName>
        <fullName evidence="8 12">Ketopantoate reductase</fullName>
    </alternativeName>
</protein>
<comment type="caution">
    <text evidence="15">The sequence shown here is derived from an EMBL/GenBank/DDBJ whole genome shotgun (WGS) entry which is preliminary data.</text>
</comment>
<dbReference type="InterPro" id="IPR008927">
    <property type="entry name" value="6-PGluconate_DH-like_C_sf"/>
</dbReference>
<evidence type="ECO:0000256" key="4">
    <source>
        <dbReference type="ARBA" id="ARBA00019465"/>
    </source>
</evidence>
<dbReference type="EMBL" id="JBHSDS010000008">
    <property type="protein sequence ID" value="MFC4359846.1"/>
    <property type="molecule type" value="Genomic_DNA"/>
</dbReference>
<dbReference type="InterPro" id="IPR013752">
    <property type="entry name" value="KPA_reductase"/>
</dbReference>
<dbReference type="Pfam" id="PF02558">
    <property type="entry name" value="ApbA"/>
    <property type="match status" value="1"/>
</dbReference>
<name>A0ABD5PG17_9EURY</name>
<keyword evidence="7 12" id="KW-0560">Oxidoreductase</keyword>
<feature type="domain" description="Ketopantoate reductase N-terminal" evidence="13">
    <location>
        <begin position="3"/>
        <end position="140"/>
    </location>
</feature>
<evidence type="ECO:0000256" key="9">
    <source>
        <dbReference type="ARBA" id="ARBA00047506"/>
    </source>
</evidence>
<dbReference type="InterPro" id="IPR050838">
    <property type="entry name" value="Ketopantoate_reductase"/>
</dbReference>
<dbReference type="InterPro" id="IPR013332">
    <property type="entry name" value="KPR_N"/>
</dbReference>
<dbReference type="PANTHER" id="PTHR43765:SF2">
    <property type="entry name" value="2-DEHYDROPANTOATE 2-REDUCTASE"/>
    <property type="match status" value="1"/>
</dbReference>
<evidence type="ECO:0000256" key="5">
    <source>
        <dbReference type="ARBA" id="ARBA00022857"/>
    </source>
</evidence>
<evidence type="ECO:0000313" key="16">
    <source>
        <dbReference type="Proteomes" id="UP001595921"/>
    </source>
</evidence>
<accession>A0ABD5PG17</accession>
<dbReference type="RefSeq" id="WP_267621155.1">
    <property type="nucleotide sequence ID" value="NZ_JAODIW010000006.1"/>
</dbReference>
<sequence>MDIVVFGAGSLGSLLGGLLARAHDVTLVGRDPHVSTVRKDGLRIEGEVEADVDPDADTTAPESADLVLVTVKSYDTAAAVEALADGDYGAVCSLQNGLTEERLAELDAPVVAGTASYGARLRESGLVDCTGVGRVVVGGLDRGPDPVAERVGRAFRAADVRTLVASDMPRRRWEKLAVNAGINATTALCRVENGALVGGDPPGKGENAPRLAREAAHETARVARAEGVPLSNRQARAAVERVASATATNRSSMLQDVESRSRTEVDALNGAVVDRAERHDVGVPTNRTLTRLLRAWERGAGVR</sequence>
<evidence type="ECO:0000259" key="14">
    <source>
        <dbReference type="Pfam" id="PF08546"/>
    </source>
</evidence>
<evidence type="ECO:0000256" key="6">
    <source>
        <dbReference type="ARBA" id="ARBA00022993"/>
    </source>
</evidence>
<evidence type="ECO:0000256" key="7">
    <source>
        <dbReference type="ARBA" id="ARBA00023002"/>
    </source>
</evidence>
<evidence type="ECO:0000256" key="11">
    <source>
        <dbReference type="ARBA" id="ARBA00056765"/>
    </source>
</evidence>
<dbReference type="InterPro" id="IPR036291">
    <property type="entry name" value="NAD(P)-bd_dom_sf"/>
</dbReference>
<comment type="catalytic activity">
    <reaction evidence="10">
        <text>(R)-pantoate + NAD(+) = 2-dehydropantoate + NADH + H(+)</text>
        <dbReference type="Rhea" id="RHEA:61292"/>
        <dbReference type="ChEBI" id="CHEBI:11561"/>
        <dbReference type="ChEBI" id="CHEBI:15378"/>
        <dbReference type="ChEBI" id="CHEBI:15980"/>
        <dbReference type="ChEBI" id="CHEBI:57540"/>
        <dbReference type="ChEBI" id="CHEBI:57945"/>
    </reaction>
    <physiologicalReaction direction="right-to-left" evidence="10">
        <dbReference type="Rhea" id="RHEA:61294"/>
    </physiologicalReaction>
</comment>
<dbReference type="Pfam" id="PF08546">
    <property type="entry name" value="ApbA_C"/>
    <property type="match status" value="1"/>
</dbReference>
<comment type="catalytic activity">
    <reaction evidence="9">
        <text>(R)-pantoate + NADP(+) = 2-dehydropantoate + NADPH + H(+)</text>
        <dbReference type="Rhea" id="RHEA:16233"/>
        <dbReference type="ChEBI" id="CHEBI:11561"/>
        <dbReference type="ChEBI" id="CHEBI:15378"/>
        <dbReference type="ChEBI" id="CHEBI:15980"/>
        <dbReference type="ChEBI" id="CHEBI:57783"/>
        <dbReference type="ChEBI" id="CHEBI:58349"/>
        <dbReference type="EC" id="1.1.1.169"/>
    </reaction>
    <physiologicalReaction direction="right-to-left" evidence="9">
        <dbReference type="Rhea" id="RHEA:16235"/>
    </physiologicalReaction>
</comment>
<comment type="function">
    <text evidence="11">Catalyzes the NAD(P)H-dependent reduction of ketopantoate into pantoic acid.</text>
</comment>
<keyword evidence="6 12" id="KW-0173">Coenzyme A biosynthesis</keyword>
<comment type="pathway">
    <text evidence="1 12">Cofactor biosynthesis; coenzyme A biosynthesis.</text>
</comment>
<organism evidence="15 16">
    <name type="scientific">Halobium salinum</name>
    <dbReference type="NCBI Taxonomy" id="1364940"/>
    <lineage>
        <taxon>Archaea</taxon>
        <taxon>Methanobacteriati</taxon>
        <taxon>Methanobacteriota</taxon>
        <taxon>Stenosarchaea group</taxon>
        <taxon>Halobacteria</taxon>
        <taxon>Halobacteriales</taxon>
        <taxon>Haloferacaceae</taxon>
        <taxon>Halobium</taxon>
    </lineage>
</organism>
<evidence type="ECO:0000256" key="8">
    <source>
        <dbReference type="ARBA" id="ARBA00032024"/>
    </source>
</evidence>
<feature type="domain" description="Ketopantoate reductase C-terminal" evidence="14">
    <location>
        <begin position="169"/>
        <end position="295"/>
    </location>
</feature>
<evidence type="ECO:0000256" key="2">
    <source>
        <dbReference type="ARBA" id="ARBA00007870"/>
    </source>
</evidence>
<evidence type="ECO:0000256" key="1">
    <source>
        <dbReference type="ARBA" id="ARBA00004724"/>
    </source>
</evidence>
<keyword evidence="5 12" id="KW-0521">NADP</keyword>
<dbReference type="SUPFAM" id="SSF48179">
    <property type="entry name" value="6-phosphogluconate dehydrogenase C-terminal domain-like"/>
    <property type="match status" value="1"/>
</dbReference>
<dbReference type="Gene3D" id="3.40.50.720">
    <property type="entry name" value="NAD(P)-binding Rossmann-like Domain"/>
    <property type="match status" value="1"/>
</dbReference>
<dbReference type="PANTHER" id="PTHR43765">
    <property type="entry name" value="2-DEHYDROPANTOATE 2-REDUCTASE-RELATED"/>
    <property type="match status" value="1"/>
</dbReference>
<evidence type="ECO:0000256" key="3">
    <source>
        <dbReference type="ARBA" id="ARBA00013014"/>
    </source>
</evidence>